<dbReference type="GO" id="GO:0007368">
    <property type="term" value="P:determination of left/right symmetry"/>
    <property type="evidence" value="ECO:0007669"/>
    <property type="project" value="TreeGrafter"/>
</dbReference>
<keyword evidence="9" id="KW-0966">Cell projection</keyword>
<evidence type="ECO:0000256" key="4">
    <source>
        <dbReference type="ARBA" id="ARBA00011738"/>
    </source>
</evidence>
<dbReference type="InterPro" id="IPR025986">
    <property type="entry name" value="RPAP3-like_C"/>
</dbReference>
<evidence type="ECO:0008006" key="15">
    <source>
        <dbReference type="Google" id="ProtNLM"/>
    </source>
</evidence>
<dbReference type="GO" id="GO:0031514">
    <property type="term" value="C:motile cilium"/>
    <property type="evidence" value="ECO:0007669"/>
    <property type="project" value="UniProtKB-SubCell"/>
</dbReference>
<organism evidence="13 14">
    <name type="scientific">Pythium insidiosum</name>
    <name type="common">Pythiosis disease agent</name>
    <dbReference type="NCBI Taxonomy" id="114742"/>
    <lineage>
        <taxon>Eukaryota</taxon>
        <taxon>Sar</taxon>
        <taxon>Stramenopiles</taxon>
        <taxon>Oomycota</taxon>
        <taxon>Peronosporomycetes</taxon>
        <taxon>Pythiales</taxon>
        <taxon>Pythiaceae</taxon>
        <taxon>Pythium</taxon>
    </lineage>
</organism>
<dbReference type="PANTHER" id="PTHR28572">
    <property type="entry name" value="COILED-COIL DOMAIN-CONTAINING PROTEIN 103"/>
    <property type="match status" value="1"/>
</dbReference>
<evidence type="ECO:0000259" key="12">
    <source>
        <dbReference type="Pfam" id="PF15867"/>
    </source>
</evidence>
<evidence type="ECO:0000256" key="8">
    <source>
        <dbReference type="ARBA" id="ARBA00023069"/>
    </source>
</evidence>
<dbReference type="PANTHER" id="PTHR28572:SF1">
    <property type="entry name" value="COILED-COIL DOMAIN-CONTAINING PROTEIN 103"/>
    <property type="match status" value="1"/>
</dbReference>
<accession>A0AAD5LAJ7</accession>
<keyword evidence="14" id="KW-1185">Reference proteome</keyword>
<comment type="subunit">
    <text evidence="4">Homodimer.</text>
</comment>
<dbReference type="Proteomes" id="UP001209570">
    <property type="component" value="Unassembled WGS sequence"/>
</dbReference>
<dbReference type="Pfam" id="PF15867">
    <property type="entry name" value="Dynein_attach_N"/>
    <property type="match status" value="1"/>
</dbReference>
<evidence type="ECO:0000256" key="5">
    <source>
        <dbReference type="ARBA" id="ARBA00022490"/>
    </source>
</evidence>
<dbReference type="AlphaFoldDB" id="A0AAD5LAJ7"/>
<comment type="caution">
    <text evidence="13">The sequence shown here is derived from an EMBL/GenBank/DDBJ whole genome shotgun (WGS) entry which is preliminary data.</text>
</comment>
<evidence type="ECO:0000256" key="3">
    <source>
        <dbReference type="ARBA" id="ARBA00004496"/>
    </source>
</evidence>
<evidence type="ECO:0000313" key="13">
    <source>
        <dbReference type="EMBL" id="KAJ0393446.1"/>
    </source>
</evidence>
<evidence type="ECO:0000256" key="6">
    <source>
        <dbReference type="ARBA" id="ARBA00022794"/>
    </source>
</evidence>
<proteinExistence type="inferred from homology"/>
<comment type="function">
    <text evidence="1">Dynein-attachment factor required for cilia motility.</text>
</comment>
<feature type="domain" description="Dynein attachment factor N-terminal" evidence="12">
    <location>
        <begin position="19"/>
        <end position="85"/>
    </location>
</feature>
<keyword evidence="5" id="KW-0963">Cytoplasm</keyword>
<dbReference type="InterPro" id="IPR042422">
    <property type="entry name" value="CC103"/>
</dbReference>
<dbReference type="GO" id="GO:0036159">
    <property type="term" value="P:inner dynein arm assembly"/>
    <property type="evidence" value="ECO:0007669"/>
    <property type="project" value="TreeGrafter"/>
</dbReference>
<comment type="subcellular location">
    <subcellularLocation>
        <location evidence="2">Cell projection</location>
        <location evidence="2">Cilium</location>
        <location evidence="2">Flagellum</location>
    </subcellularLocation>
    <subcellularLocation>
        <location evidence="3">Cytoplasm</location>
    </subcellularLocation>
</comment>
<dbReference type="EMBL" id="JAKCXM010000492">
    <property type="protein sequence ID" value="KAJ0393446.1"/>
    <property type="molecule type" value="Genomic_DNA"/>
</dbReference>
<dbReference type="InterPro" id="IPR031733">
    <property type="entry name" value="Dynein_attach_N"/>
</dbReference>
<dbReference type="Pfam" id="PF13877">
    <property type="entry name" value="RPAP3_C"/>
    <property type="match status" value="1"/>
</dbReference>
<gene>
    <name evidence="13" type="ORF">P43SY_000754</name>
</gene>
<name>A0AAD5LAJ7_PYTIN</name>
<dbReference type="GO" id="GO:0003351">
    <property type="term" value="P:epithelial cilium movement involved in extracellular fluid movement"/>
    <property type="evidence" value="ECO:0007669"/>
    <property type="project" value="TreeGrafter"/>
</dbReference>
<feature type="domain" description="RNA-polymerase II-associated protein 3-like C-terminal" evidence="11">
    <location>
        <begin position="115"/>
        <end position="200"/>
    </location>
</feature>
<evidence type="ECO:0000313" key="14">
    <source>
        <dbReference type="Proteomes" id="UP001209570"/>
    </source>
</evidence>
<reference evidence="13" key="1">
    <citation type="submission" date="2021-12" db="EMBL/GenBank/DDBJ databases">
        <title>Prjna785345.</title>
        <authorList>
            <person name="Rujirawat T."/>
            <person name="Krajaejun T."/>
        </authorList>
    </citation>
    <scope>NUCLEOTIDE SEQUENCE</scope>
    <source>
        <strain evidence="13">Pi057C3</strain>
    </source>
</reference>
<comment type="similarity">
    <text evidence="10">Belongs to the DNAAF19/PR46b family.</text>
</comment>
<protein>
    <recommendedName>
        <fullName evidence="15">Dynein attachment factor N-terminal domain-containing protein</fullName>
    </recommendedName>
</protein>
<evidence type="ECO:0000256" key="9">
    <source>
        <dbReference type="ARBA" id="ARBA00023273"/>
    </source>
</evidence>
<evidence type="ECO:0000256" key="7">
    <source>
        <dbReference type="ARBA" id="ARBA00022846"/>
    </source>
</evidence>
<dbReference type="GO" id="GO:0036157">
    <property type="term" value="C:outer dynein arm"/>
    <property type="evidence" value="ECO:0007669"/>
    <property type="project" value="InterPro"/>
</dbReference>
<evidence type="ECO:0000256" key="1">
    <source>
        <dbReference type="ARBA" id="ARBA00004048"/>
    </source>
</evidence>
<evidence type="ECO:0000259" key="11">
    <source>
        <dbReference type="Pfam" id="PF13877"/>
    </source>
</evidence>
<evidence type="ECO:0000256" key="10">
    <source>
        <dbReference type="ARBA" id="ARBA00049986"/>
    </source>
</evidence>
<keyword evidence="7" id="KW-0282">Flagellum</keyword>
<evidence type="ECO:0000256" key="2">
    <source>
        <dbReference type="ARBA" id="ARBA00004230"/>
    </source>
</evidence>
<keyword evidence="8" id="KW-0969">Cilium</keyword>
<keyword evidence="6" id="KW-0970">Cilium biogenesis/degradation</keyword>
<sequence>MKHSKDQQALTSIEHGCFDTAALQDELARALEEDRKYKLTDSMKKRAIHTAASYDEFKNLVACADLKPVSQRELRSFSSSDRSTNLAYRAQTKSNRKLKGKSTPLASLVASVDTPPVTAVDFCRQWRRHLKSAQDRYRYLEITTAERLASIFKSDIDADLLAQIVQVLLINLQSVEETNGNATARANAARFSLEVLHALSY</sequence>
<dbReference type="GO" id="GO:0005576">
    <property type="term" value="C:extracellular region"/>
    <property type="evidence" value="ECO:0007669"/>
    <property type="project" value="GOC"/>
</dbReference>